<organism evidence="2 3">
    <name type="scientific">Massilia phyllostachyos</name>
    <dbReference type="NCBI Taxonomy" id="2898585"/>
    <lineage>
        <taxon>Bacteria</taxon>
        <taxon>Pseudomonadati</taxon>
        <taxon>Pseudomonadota</taxon>
        <taxon>Betaproteobacteria</taxon>
        <taxon>Burkholderiales</taxon>
        <taxon>Oxalobacteraceae</taxon>
        <taxon>Telluria group</taxon>
        <taxon>Massilia</taxon>
    </lineage>
</organism>
<keyword evidence="3" id="KW-1185">Reference proteome</keyword>
<sequence length="181" mass="20314">MLSFNHPRPVNSNKPVAVLVQQQDDDKVLHVPVGTAPAEPPLAAAASLPLSELHFFVRYTLGEYIAFMWQHGGYLIRRRRIRFPASLYLRLKSTLGAAVHFVLLGRGRRTYEFTIDQHGIVRTSGGVTLIGWEDVMAVRTYPRGFMMVLKRGTLPIPYRALSEAQMGAMKQLAAARRDSLL</sequence>
<dbReference type="RefSeq" id="WP_231056498.1">
    <property type="nucleotide sequence ID" value="NZ_JAJNOC010000001.1"/>
</dbReference>
<proteinExistence type="predicted"/>
<protein>
    <submittedName>
        <fullName evidence="2">YcxB family protein</fullName>
    </submittedName>
</protein>
<dbReference type="EMBL" id="JAJNOC010000001">
    <property type="protein sequence ID" value="MCD2515178.1"/>
    <property type="molecule type" value="Genomic_DNA"/>
</dbReference>
<feature type="domain" description="YcxB-like C-terminal" evidence="1">
    <location>
        <begin position="118"/>
        <end position="172"/>
    </location>
</feature>
<dbReference type="Pfam" id="PF14317">
    <property type="entry name" value="YcxB"/>
    <property type="match status" value="1"/>
</dbReference>
<gene>
    <name evidence="2" type="ORF">LQ564_02490</name>
</gene>
<evidence type="ECO:0000313" key="2">
    <source>
        <dbReference type="EMBL" id="MCD2515178.1"/>
    </source>
</evidence>
<dbReference type="Proteomes" id="UP001179361">
    <property type="component" value="Unassembled WGS sequence"/>
</dbReference>
<accession>A0ABS8Q0X4</accession>
<evidence type="ECO:0000313" key="3">
    <source>
        <dbReference type="Proteomes" id="UP001179361"/>
    </source>
</evidence>
<name>A0ABS8Q0X4_9BURK</name>
<evidence type="ECO:0000259" key="1">
    <source>
        <dbReference type="Pfam" id="PF14317"/>
    </source>
</evidence>
<comment type="caution">
    <text evidence="2">The sequence shown here is derived from an EMBL/GenBank/DDBJ whole genome shotgun (WGS) entry which is preliminary data.</text>
</comment>
<dbReference type="InterPro" id="IPR025588">
    <property type="entry name" value="YcxB-like_C"/>
</dbReference>
<reference evidence="2" key="1">
    <citation type="submission" date="2021-11" db="EMBL/GenBank/DDBJ databases">
        <title>The complete genome of Massilia sp sp. G4R7.</title>
        <authorList>
            <person name="Liu L."/>
            <person name="Yue J."/>
            <person name="Yuan J."/>
            <person name="Yang F."/>
            <person name="Li L."/>
        </authorList>
    </citation>
    <scope>NUCLEOTIDE SEQUENCE</scope>
    <source>
        <strain evidence="2">G4R7</strain>
    </source>
</reference>